<organism evidence="3 4">
    <name type="scientific">Mesorhizobium retamae</name>
    <dbReference type="NCBI Taxonomy" id="2912854"/>
    <lineage>
        <taxon>Bacteria</taxon>
        <taxon>Pseudomonadati</taxon>
        <taxon>Pseudomonadota</taxon>
        <taxon>Alphaproteobacteria</taxon>
        <taxon>Hyphomicrobiales</taxon>
        <taxon>Phyllobacteriaceae</taxon>
        <taxon>Mesorhizobium</taxon>
    </lineage>
</organism>
<evidence type="ECO:0000313" key="3">
    <source>
        <dbReference type="EMBL" id="MCG7509322.1"/>
    </source>
</evidence>
<keyword evidence="4" id="KW-1185">Reference proteome</keyword>
<dbReference type="InterPro" id="IPR021293">
    <property type="entry name" value="DUF2865"/>
</dbReference>
<sequence length="331" mass="36621">MSQMEISRGRRKAMRLGSCLLLICLAICFAWSSAHAKDCIDRVQNRFAYRNTANVEATALRRQLAAITRLEQQRRCSAASLGGFFNACRDLAFSKAGIEDRLSKLGAGSARGAERLRARYSRRNCAPARKQRAPETTQAIAQAPKQRVSGRGMFFCVRLQDGYYFPAPNSQFVGPGYAESLLDRCRYICNGDNVDLYMLADPAQETEEMVSVSQKQPYKDLPAAFRYRDASDFTQCNFRNYHLRAALARAKEATLATYKNVKLPLPQPRPDLPGDVKTSLGSPAEIGVPLRGNVFRSKIRVIMPDVLPANSTRIPASSPTSNTPSPGKAAM</sequence>
<evidence type="ECO:0000256" key="2">
    <source>
        <dbReference type="SAM" id="SignalP"/>
    </source>
</evidence>
<evidence type="ECO:0000313" key="4">
    <source>
        <dbReference type="Proteomes" id="UP001201701"/>
    </source>
</evidence>
<dbReference type="EMBL" id="JAKREW010000088">
    <property type="protein sequence ID" value="MCG7509322.1"/>
    <property type="molecule type" value="Genomic_DNA"/>
</dbReference>
<name>A0ABS9QPE4_9HYPH</name>
<feature type="region of interest" description="Disordered" evidence="1">
    <location>
        <begin position="310"/>
        <end position="331"/>
    </location>
</feature>
<feature type="compositionally biased region" description="Low complexity" evidence="1">
    <location>
        <begin position="315"/>
        <end position="331"/>
    </location>
</feature>
<keyword evidence="2" id="KW-0732">Signal</keyword>
<dbReference type="Proteomes" id="UP001201701">
    <property type="component" value="Unassembled WGS sequence"/>
</dbReference>
<comment type="caution">
    <text evidence="3">The sequence shown here is derived from an EMBL/GenBank/DDBJ whole genome shotgun (WGS) entry which is preliminary data.</text>
</comment>
<evidence type="ECO:0000256" key="1">
    <source>
        <dbReference type="SAM" id="MobiDB-lite"/>
    </source>
</evidence>
<dbReference type="RefSeq" id="WP_239370803.1">
    <property type="nucleotide sequence ID" value="NZ_JAKREW010000088.1"/>
</dbReference>
<feature type="signal peptide" evidence="2">
    <location>
        <begin position="1"/>
        <end position="36"/>
    </location>
</feature>
<feature type="chain" id="PRO_5045207770" evidence="2">
    <location>
        <begin position="37"/>
        <end position="331"/>
    </location>
</feature>
<gene>
    <name evidence="3" type="ORF">L4923_30240</name>
</gene>
<protein>
    <submittedName>
        <fullName evidence="3">DUF2865 domain-containing protein</fullName>
    </submittedName>
</protein>
<accession>A0ABS9QPE4</accession>
<proteinExistence type="predicted"/>
<dbReference type="Pfam" id="PF11064">
    <property type="entry name" value="DUF2865"/>
    <property type="match status" value="1"/>
</dbReference>
<reference evidence="3 4" key="1">
    <citation type="submission" date="2022-02" db="EMBL/GenBank/DDBJ databases">
        <title>Draft genome sequence of Mezorhizobium retamae strain IRAMC:0171 isolated from Retama raetam nodules.</title>
        <authorList>
            <person name="Bengaied R."/>
            <person name="Sbissi I."/>
            <person name="Huber K."/>
            <person name="Ghodbane F."/>
            <person name="Nouioui I."/>
            <person name="Tarhouni M."/>
            <person name="Gtari M."/>
        </authorList>
    </citation>
    <scope>NUCLEOTIDE SEQUENCE [LARGE SCALE GENOMIC DNA]</scope>
    <source>
        <strain evidence="3 4">IRAMC:0171</strain>
    </source>
</reference>